<dbReference type="Pfam" id="PF05649">
    <property type="entry name" value="Peptidase_M13_N"/>
    <property type="match status" value="1"/>
</dbReference>
<dbReference type="SUPFAM" id="SSF55486">
    <property type="entry name" value="Metalloproteases ('zincins'), catalytic domain"/>
    <property type="match status" value="1"/>
</dbReference>
<dbReference type="AlphaFoldDB" id="A0A9D4QDH7"/>
<comment type="caution">
    <text evidence="3">The sequence shown here is derived from an EMBL/GenBank/DDBJ whole genome shotgun (WGS) entry which is preliminary data.</text>
</comment>
<dbReference type="InterPro" id="IPR042089">
    <property type="entry name" value="Peptidase_M13_dom_2"/>
</dbReference>
<evidence type="ECO:0000259" key="2">
    <source>
        <dbReference type="Pfam" id="PF05649"/>
    </source>
</evidence>
<dbReference type="EMBL" id="JABSTV010001246">
    <property type="protein sequence ID" value="KAH7975779.1"/>
    <property type="molecule type" value="Genomic_DNA"/>
</dbReference>
<dbReference type="Proteomes" id="UP000821837">
    <property type="component" value="Chromosome 10"/>
</dbReference>
<reference evidence="3" key="2">
    <citation type="submission" date="2021-09" db="EMBL/GenBank/DDBJ databases">
        <authorList>
            <person name="Jia N."/>
            <person name="Wang J."/>
            <person name="Shi W."/>
            <person name="Du L."/>
            <person name="Sun Y."/>
            <person name="Zhan W."/>
            <person name="Jiang J."/>
            <person name="Wang Q."/>
            <person name="Zhang B."/>
            <person name="Ji P."/>
            <person name="Sakyi L.B."/>
            <person name="Cui X."/>
            <person name="Yuan T."/>
            <person name="Jiang B."/>
            <person name="Yang W."/>
            <person name="Lam T.T.-Y."/>
            <person name="Chang Q."/>
            <person name="Ding S."/>
            <person name="Wang X."/>
            <person name="Zhu J."/>
            <person name="Ruan X."/>
            <person name="Zhao L."/>
            <person name="Wei J."/>
            <person name="Que T."/>
            <person name="Du C."/>
            <person name="Cheng J."/>
            <person name="Dai P."/>
            <person name="Han X."/>
            <person name="Huang E."/>
            <person name="Gao Y."/>
            <person name="Liu J."/>
            <person name="Shao H."/>
            <person name="Ye R."/>
            <person name="Li L."/>
            <person name="Wei W."/>
            <person name="Wang X."/>
            <person name="Wang C."/>
            <person name="Huo Q."/>
            <person name="Li W."/>
            <person name="Guo W."/>
            <person name="Chen H."/>
            <person name="Chen S."/>
            <person name="Zhou L."/>
            <person name="Zhou L."/>
            <person name="Ni X."/>
            <person name="Tian J."/>
            <person name="Zhou Y."/>
            <person name="Sheng Y."/>
            <person name="Liu T."/>
            <person name="Pan Y."/>
            <person name="Xia L."/>
            <person name="Li J."/>
            <person name="Zhao F."/>
            <person name="Cao W."/>
        </authorList>
    </citation>
    <scope>NUCLEOTIDE SEQUENCE</scope>
    <source>
        <strain evidence="3">Rsan-2018</strain>
        <tissue evidence="3">Larvae</tissue>
    </source>
</reference>
<evidence type="ECO:0000313" key="4">
    <source>
        <dbReference type="Proteomes" id="UP000821837"/>
    </source>
</evidence>
<evidence type="ECO:0000313" key="3">
    <source>
        <dbReference type="EMBL" id="KAH7975779.1"/>
    </source>
</evidence>
<dbReference type="PANTHER" id="PTHR11733">
    <property type="entry name" value="ZINC METALLOPROTEASE FAMILY M13 NEPRILYSIN-RELATED"/>
    <property type="match status" value="1"/>
</dbReference>
<dbReference type="GO" id="GO:0016485">
    <property type="term" value="P:protein processing"/>
    <property type="evidence" value="ECO:0007669"/>
    <property type="project" value="TreeGrafter"/>
</dbReference>
<feature type="domain" description="Peptidase M13 N-terminal" evidence="2">
    <location>
        <begin position="23"/>
        <end position="189"/>
    </location>
</feature>
<reference evidence="3" key="1">
    <citation type="journal article" date="2020" name="Cell">
        <title>Large-Scale Comparative Analyses of Tick Genomes Elucidate Their Genetic Diversity and Vector Capacities.</title>
        <authorList>
            <consortium name="Tick Genome and Microbiome Consortium (TIGMIC)"/>
            <person name="Jia N."/>
            <person name="Wang J."/>
            <person name="Shi W."/>
            <person name="Du L."/>
            <person name="Sun Y."/>
            <person name="Zhan W."/>
            <person name="Jiang J.F."/>
            <person name="Wang Q."/>
            <person name="Zhang B."/>
            <person name="Ji P."/>
            <person name="Bell-Sakyi L."/>
            <person name="Cui X.M."/>
            <person name="Yuan T.T."/>
            <person name="Jiang B.G."/>
            <person name="Yang W.F."/>
            <person name="Lam T.T."/>
            <person name="Chang Q.C."/>
            <person name="Ding S.J."/>
            <person name="Wang X.J."/>
            <person name="Zhu J.G."/>
            <person name="Ruan X.D."/>
            <person name="Zhao L."/>
            <person name="Wei J.T."/>
            <person name="Ye R.Z."/>
            <person name="Que T.C."/>
            <person name="Du C.H."/>
            <person name="Zhou Y.H."/>
            <person name="Cheng J.X."/>
            <person name="Dai P.F."/>
            <person name="Guo W.B."/>
            <person name="Han X.H."/>
            <person name="Huang E.J."/>
            <person name="Li L.F."/>
            <person name="Wei W."/>
            <person name="Gao Y.C."/>
            <person name="Liu J.Z."/>
            <person name="Shao H.Z."/>
            <person name="Wang X."/>
            <person name="Wang C.C."/>
            <person name="Yang T.C."/>
            <person name="Huo Q.B."/>
            <person name="Li W."/>
            <person name="Chen H.Y."/>
            <person name="Chen S.E."/>
            <person name="Zhou L.G."/>
            <person name="Ni X.B."/>
            <person name="Tian J.H."/>
            <person name="Sheng Y."/>
            <person name="Liu T."/>
            <person name="Pan Y.S."/>
            <person name="Xia L.Y."/>
            <person name="Li J."/>
            <person name="Zhao F."/>
            <person name="Cao W.C."/>
        </authorList>
    </citation>
    <scope>NUCLEOTIDE SEQUENCE</scope>
    <source>
        <strain evidence="3">Rsan-2018</strain>
    </source>
</reference>
<protein>
    <recommendedName>
        <fullName evidence="2">Peptidase M13 N-terminal domain-containing protein</fullName>
    </recommendedName>
</protein>
<evidence type="ECO:0000256" key="1">
    <source>
        <dbReference type="ARBA" id="ARBA00007357"/>
    </source>
</evidence>
<dbReference type="Gene3D" id="1.10.1380.10">
    <property type="entry name" value="Neutral endopeptidase , domain2"/>
    <property type="match status" value="1"/>
</dbReference>
<dbReference type="GO" id="GO:0004222">
    <property type="term" value="F:metalloendopeptidase activity"/>
    <property type="evidence" value="ECO:0007669"/>
    <property type="project" value="InterPro"/>
</dbReference>
<dbReference type="PROSITE" id="PS51885">
    <property type="entry name" value="NEPRILYSIN"/>
    <property type="match status" value="1"/>
</dbReference>
<sequence length="427" mass="46653">MQNFVLEHIFSAKPKAMTRSACFSVSHLGRYTANISSDEWVTEIDKAIPGAQVLASDSISVSDLAVLEAIDAIFRSYTRSEIMDYLGWQFAQLYGPVIDADLGNAYFGDRERAVIYLRHVCGRLVEVAYPGLSSALYYLTGLDEPARSAVRATLEGVVNATATLIEGASWLDEPTKSAVATKIRSVKVELWPPTWILEKEALTRVYSHFPINATSLTGFFRESREAMTELAESDPDFEEVLWTPLSGSMPYLSYDGALNEVSISAGAVRFPLFVPGGTAAMNHGGLGSSFARQLVRSLDSRTVTSEGRCVRGDDGALTSFTAALHQRPSCLVPVDNGSSFLEVAALETAHAALVNSGARNDRRIVEEFSNEQIFYIAFCYFGCGPRGGHRDFFNDCNMALQHYTPFAEAFGCSIGSPMNPNGTCRLF</sequence>
<dbReference type="InterPro" id="IPR008753">
    <property type="entry name" value="Peptidase_M13_N"/>
</dbReference>
<accession>A0A9D4QDH7</accession>
<proteinExistence type="inferred from homology"/>
<dbReference type="Gene3D" id="3.40.390.10">
    <property type="entry name" value="Collagenase (Catalytic Domain)"/>
    <property type="match status" value="2"/>
</dbReference>
<dbReference type="VEuPathDB" id="VectorBase:RSAN_039607"/>
<dbReference type="GO" id="GO:0005886">
    <property type="term" value="C:plasma membrane"/>
    <property type="evidence" value="ECO:0007669"/>
    <property type="project" value="TreeGrafter"/>
</dbReference>
<name>A0A9D4QDH7_RHISA</name>
<keyword evidence="4" id="KW-1185">Reference proteome</keyword>
<comment type="similarity">
    <text evidence="1">Belongs to the peptidase M13 family.</text>
</comment>
<dbReference type="InterPro" id="IPR000718">
    <property type="entry name" value="Peptidase_M13"/>
</dbReference>
<organism evidence="3 4">
    <name type="scientific">Rhipicephalus sanguineus</name>
    <name type="common">Brown dog tick</name>
    <name type="synonym">Ixodes sanguineus</name>
    <dbReference type="NCBI Taxonomy" id="34632"/>
    <lineage>
        <taxon>Eukaryota</taxon>
        <taxon>Metazoa</taxon>
        <taxon>Ecdysozoa</taxon>
        <taxon>Arthropoda</taxon>
        <taxon>Chelicerata</taxon>
        <taxon>Arachnida</taxon>
        <taxon>Acari</taxon>
        <taxon>Parasitiformes</taxon>
        <taxon>Ixodida</taxon>
        <taxon>Ixodoidea</taxon>
        <taxon>Ixodidae</taxon>
        <taxon>Rhipicephalinae</taxon>
        <taxon>Rhipicephalus</taxon>
        <taxon>Rhipicephalus</taxon>
    </lineage>
</organism>
<dbReference type="InterPro" id="IPR024079">
    <property type="entry name" value="MetalloPept_cat_dom_sf"/>
</dbReference>
<gene>
    <name evidence="3" type="ORF">HPB52_005198</name>
</gene>
<dbReference type="PANTHER" id="PTHR11733:SF241">
    <property type="entry name" value="GH26575P-RELATED"/>
    <property type="match status" value="1"/>
</dbReference>